<gene>
    <name evidence="1" type="ORF">TTHERM_00369630</name>
</gene>
<name>Q22P74_TETTS</name>
<dbReference type="GeneID" id="7826767"/>
<evidence type="ECO:0000313" key="2">
    <source>
        <dbReference type="Proteomes" id="UP000009168"/>
    </source>
</evidence>
<sequence length="385" mass="45910">MQKDVLKKVQYKLQLIQSIDSIKVFYVVGDIDIDIDQLLDREHFNIIVSQNDFVQVNSINRQSNLNFIEIFFNTHTQRCSDFSIPVNLLRNSQQQDLLDLANLIDEYQKILQQKMKEDDCIKSIEQHETEESSSEYSRKTTNNTYPLSVLECDEFHGWNFEQSNLKAESVIRELKDSNKDSDNYYTYVIFQGRKYDQIKHTMGYSLQLLKDFLGLNDNQIDYLCLRKPIIINYKYQHQYIQYLFHRFQRLKMLFKQNQSDLNHYRNGLKFLCEYPIDLASFDNYCVQTKAQQYLYVLSNYKYQLDDLLWVCKVQPIGQQSASEVLKGLRNLKEFLKKEQENTKQNPFFDGQIYSNLIQEAQSKILKDKFYSIVDSHIFQDILENV</sequence>
<dbReference type="Proteomes" id="UP000009168">
    <property type="component" value="Unassembled WGS sequence"/>
</dbReference>
<dbReference type="RefSeq" id="XP_001007480.3">
    <property type="nucleotide sequence ID" value="XM_001007480.3"/>
</dbReference>
<dbReference type="AlphaFoldDB" id="Q22P74"/>
<reference evidence="2" key="1">
    <citation type="journal article" date="2006" name="PLoS Biol.">
        <title>Macronuclear genome sequence of the ciliate Tetrahymena thermophila, a model eukaryote.</title>
        <authorList>
            <person name="Eisen J.A."/>
            <person name="Coyne R.S."/>
            <person name="Wu M."/>
            <person name="Wu D."/>
            <person name="Thiagarajan M."/>
            <person name="Wortman J.R."/>
            <person name="Badger J.H."/>
            <person name="Ren Q."/>
            <person name="Amedeo P."/>
            <person name="Jones K.M."/>
            <person name="Tallon L.J."/>
            <person name="Delcher A.L."/>
            <person name="Salzberg S.L."/>
            <person name="Silva J.C."/>
            <person name="Haas B.J."/>
            <person name="Majoros W.H."/>
            <person name="Farzad M."/>
            <person name="Carlton J.M."/>
            <person name="Smith R.K. Jr."/>
            <person name="Garg J."/>
            <person name="Pearlman R.E."/>
            <person name="Karrer K.M."/>
            <person name="Sun L."/>
            <person name="Manning G."/>
            <person name="Elde N.C."/>
            <person name="Turkewitz A.P."/>
            <person name="Asai D.J."/>
            <person name="Wilkes D.E."/>
            <person name="Wang Y."/>
            <person name="Cai H."/>
            <person name="Collins K."/>
            <person name="Stewart B.A."/>
            <person name="Lee S.R."/>
            <person name="Wilamowska K."/>
            <person name="Weinberg Z."/>
            <person name="Ruzzo W.L."/>
            <person name="Wloga D."/>
            <person name="Gaertig J."/>
            <person name="Frankel J."/>
            <person name="Tsao C.-C."/>
            <person name="Gorovsky M.A."/>
            <person name="Keeling P.J."/>
            <person name="Waller R.F."/>
            <person name="Patron N.J."/>
            <person name="Cherry J.M."/>
            <person name="Stover N.A."/>
            <person name="Krieger C.J."/>
            <person name="del Toro C."/>
            <person name="Ryder H.F."/>
            <person name="Williamson S.C."/>
            <person name="Barbeau R.A."/>
            <person name="Hamilton E.P."/>
            <person name="Orias E."/>
        </authorList>
    </citation>
    <scope>NUCLEOTIDE SEQUENCE [LARGE SCALE GENOMIC DNA]</scope>
    <source>
        <strain evidence="2">SB210</strain>
    </source>
</reference>
<keyword evidence="2" id="KW-1185">Reference proteome</keyword>
<dbReference type="InParanoid" id="Q22P74"/>
<protein>
    <submittedName>
        <fullName evidence="1">Uncharacterized protein</fullName>
    </submittedName>
</protein>
<dbReference type="KEGG" id="tet:TTHERM_00369630"/>
<dbReference type="EMBL" id="GG662855">
    <property type="protein sequence ID" value="EAR87235.3"/>
    <property type="molecule type" value="Genomic_DNA"/>
</dbReference>
<accession>Q22P74</accession>
<evidence type="ECO:0000313" key="1">
    <source>
        <dbReference type="EMBL" id="EAR87235.3"/>
    </source>
</evidence>
<organism evidence="1 2">
    <name type="scientific">Tetrahymena thermophila (strain SB210)</name>
    <dbReference type="NCBI Taxonomy" id="312017"/>
    <lineage>
        <taxon>Eukaryota</taxon>
        <taxon>Sar</taxon>
        <taxon>Alveolata</taxon>
        <taxon>Ciliophora</taxon>
        <taxon>Intramacronucleata</taxon>
        <taxon>Oligohymenophorea</taxon>
        <taxon>Hymenostomatida</taxon>
        <taxon>Tetrahymenina</taxon>
        <taxon>Tetrahymenidae</taxon>
        <taxon>Tetrahymena</taxon>
    </lineage>
</organism>
<proteinExistence type="predicted"/>
<dbReference type="HOGENOM" id="CLU_058738_0_0_1"/>